<evidence type="ECO:0000313" key="4">
    <source>
        <dbReference type="Proteomes" id="UP001140272"/>
    </source>
</evidence>
<keyword evidence="2" id="KW-0472">Membrane</keyword>
<keyword evidence="2" id="KW-1133">Transmembrane helix</keyword>
<reference evidence="3" key="2">
    <citation type="journal article" date="2022" name="BMC Genomics">
        <title>Comparative genome analysis of mycobacteria focusing on tRNA and non-coding RNA.</title>
        <authorList>
            <person name="Behra P.R.K."/>
            <person name="Pettersson B.M.F."/>
            <person name="Ramesh M."/>
            <person name="Das S."/>
            <person name="Dasgupta S."/>
            <person name="Kirsebom L.A."/>
        </authorList>
    </citation>
    <scope>NUCLEOTIDE SEQUENCE</scope>
    <source>
        <strain evidence="3">DSM 45406</strain>
    </source>
</reference>
<feature type="non-terminal residue" evidence="3">
    <location>
        <position position="169"/>
    </location>
</feature>
<dbReference type="AlphaFoldDB" id="A0A9X3BFJ9"/>
<evidence type="ECO:0000256" key="1">
    <source>
        <dbReference type="SAM" id="MobiDB-lite"/>
    </source>
</evidence>
<keyword evidence="2" id="KW-0812">Transmembrane</keyword>
<feature type="region of interest" description="Disordered" evidence="1">
    <location>
        <begin position="9"/>
        <end position="126"/>
    </location>
</feature>
<feature type="compositionally biased region" description="Basic and acidic residues" evidence="1">
    <location>
        <begin position="66"/>
        <end position="101"/>
    </location>
</feature>
<gene>
    <name evidence="3" type="ORF">H7H73_10650</name>
</gene>
<protein>
    <submittedName>
        <fullName evidence="3">Uncharacterized protein</fullName>
    </submittedName>
</protein>
<evidence type="ECO:0000256" key="2">
    <source>
        <dbReference type="SAM" id="Phobius"/>
    </source>
</evidence>
<accession>A0A9X3BFJ9</accession>
<dbReference type="Proteomes" id="UP001140272">
    <property type="component" value="Unassembled WGS sequence"/>
</dbReference>
<feature type="compositionally biased region" description="Acidic residues" evidence="1">
    <location>
        <begin position="14"/>
        <end position="27"/>
    </location>
</feature>
<dbReference type="EMBL" id="JACKRN010000380">
    <property type="protein sequence ID" value="MCV7070823.1"/>
    <property type="molecule type" value="Genomic_DNA"/>
</dbReference>
<name>A0A9X3BFJ9_9MYCO</name>
<proteinExistence type="predicted"/>
<evidence type="ECO:0000313" key="3">
    <source>
        <dbReference type="EMBL" id="MCV7070823.1"/>
    </source>
</evidence>
<reference evidence="3" key="1">
    <citation type="submission" date="2020-07" db="EMBL/GenBank/DDBJ databases">
        <authorList>
            <person name="Pettersson B.M.F."/>
            <person name="Behra P.R.K."/>
            <person name="Ramesh M."/>
            <person name="Das S."/>
            <person name="Dasgupta S."/>
            <person name="Kirsebom L.A."/>
        </authorList>
    </citation>
    <scope>NUCLEOTIDE SEQUENCE</scope>
    <source>
        <strain evidence="3">DSM 45406</strain>
    </source>
</reference>
<feature type="transmembrane region" description="Helical" evidence="2">
    <location>
        <begin position="150"/>
        <end position="168"/>
    </location>
</feature>
<organism evidence="3 4">
    <name type="scientific">Mycolicibacterium rufum</name>
    <dbReference type="NCBI Taxonomy" id="318424"/>
    <lineage>
        <taxon>Bacteria</taxon>
        <taxon>Bacillati</taxon>
        <taxon>Actinomycetota</taxon>
        <taxon>Actinomycetes</taxon>
        <taxon>Mycobacteriales</taxon>
        <taxon>Mycobacteriaceae</taxon>
        <taxon>Mycolicibacterium</taxon>
    </lineage>
</organism>
<sequence>PGRSVVMVAAETRDADEPDYLDVDVVEDSGALPSAPEAADEPSWSPNPPSPPLDFDIRDDVDDAEEHSTTADGRSVEDERVRDDDPSGVRDDPDRRPDSISHRGLRSTRSTAPAVGRPAIATPPRHRSKGIYGERLWLQHRDRMSADFAVVQRIWIFGAMIAAALLGWG</sequence>
<comment type="caution">
    <text evidence="3">The sequence shown here is derived from an EMBL/GenBank/DDBJ whole genome shotgun (WGS) entry which is preliminary data.</text>
</comment>
<feature type="non-terminal residue" evidence="3">
    <location>
        <position position="1"/>
    </location>
</feature>